<protein>
    <recommendedName>
        <fullName evidence="1">Polysaccharide pyruvyl transferase domain-containing protein</fullName>
    </recommendedName>
</protein>
<dbReference type="PANTHER" id="PTHR36836">
    <property type="entry name" value="COLANIC ACID BIOSYNTHESIS PROTEIN WCAK"/>
    <property type="match status" value="1"/>
</dbReference>
<dbReference type="PANTHER" id="PTHR36836:SF1">
    <property type="entry name" value="COLANIC ACID BIOSYNTHESIS PROTEIN WCAK"/>
    <property type="match status" value="1"/>
</dbReference>
<proteinExistence type="predicted"/>
<evidence type="ECO:0000313" key="2">
    <source>
        <dbReference type="EMBL" id="KPJ64614.1"/>
    </source>
</evidence>
<gene>
    <name evidence="2" type="ORF">AMK68_01165</name>
</gene>
<dbReference type="NCBIfam" id="TIGR03609">
    <property type="entry name" value="S_layer_CsaB"/>
    <property type="match status" value="1"/>
</dbReference>
<name>A0A0S7XQG2_9BACT</name>
<sequence length="369" mass="38976">MARRVVISGYYGFGNAGDEAILAGIVAGFRELAPDVQLVVLSATPQETAAEHGVECVDRARFGDIGRAIDGADLLISGGGGLLQDVTSWRSPLYYLHVIRLARKRGKPVMLFAQGIGPLRRRLIRTAVRWTLKDVQAISVRDRQSVEELERLRVAGPPVEVTADPAFLISPASAGRVKDIVKRENLSAAGGRRLLVNVRDWRGPTASARARANLITELASALDTVAAEEKAEIVFLPMQRGDADLAGNVLAAMVAPGNVVLGEYSPSEIAALAATAGVVVAIRLHALMFAVMAGVTPVGISYDPKVDAFLGSLDLTPAAQVGEIDGAGLAAAIRAAMASAADFRPHLLEAAGRQRELALENVRMALALM</sequence>
<comment type="caution">
    <text evidence="2">The sequence shown here is derived from an EMBL/GenBank/DDBJ whole genome shotgun (WGS) entry which is preliminary data.</text>
</comment>
<dbReference type="InterPro" id="IPR019896">
    <property type="entry name" value="Polysacch_pyruvyl_Trfase_CsaB"/>
</dbReference>
<dbReference type="Proteomes" id="UP000052020">
    <property type="component" value="Unassembled WGS sequence"/>
</dbReference>
<evidence type="ECO:0000313" key="3">
    <source>
        <dbReference type="Proteomes" id="UP000052020"/>
    </source>
</evidence>
<dbReference type="InterPro" id="IPR007345">
    <property type="entry name" value="Polysacch_pyruvyl_Trfase"/>
</dbReference>
<evidence type="ECO:0000259" key="1">
    <source>
        <dbReference type="Pfam" id="PF04230"/>
    </source>
</evidence>
<feature type="domain" description="Polysaccharide pyruvyl transferase" evidence="1">
    <location>
        <begin position="15"/>
        <end position="304"/>
    </location>
</feature>
<reference evidence="2 3" key="1">
    <citation type="journal article" date="2015" name="Microbiome">
        <title>Genomic resolution of linkages in carbon, nitrogen, and sulfur cycling among widespread estuary sediment bacteria.</title>
        <authorList>
            <person name="Baker B.J."/>
            <person name="Lazar C.S."/>
            <person name="Teske A.P."/>
            <person name="Dick G.J."/>
        </authorList>
    </citation>
    <scope>NUCLEOTIDE SEQUENCE [LARGE SCALE GENOMIC DNA]</scope>
    <source>
        <strain evidence="2">DG_56</strain>
    </source>
</reference>
<dbReference type="AlphaFoldDB" id="A0A0S7XQG2"/>
<accession>A0A0S7XQG2</accession>
<dbReference type="EMBL" id="LIZY01000016">
    <property type="protein sequence ID" value="KPJ64614.1"/>
    <property type="molecule type" value="Genomic_DNA"/>
</dbReference>
<organism evidence="2 3">
    <name type="scientific">candidate division KD3-62 bacterium DG_56</name>
    <dbReference type="NCBI Taxonomy" id="1704032"/>
    <lineage>
        <taxon>Bacteria</taxon>
        <taxon>candidate division KD3-62</taxon>
    </lineage>
</organism>
<dbReference type="Pfam" id="PF04230">
    <property type="entry name" value="PS_pyruv_trans"/>
    <property type="match status" value="1"/>
</dbReference>